<dbReference type="InterPro" id="IPR001857">
    <property type="entry name" value="Ribosomal_bL19"/>
</dbReference>
<dbReference type="PANTHER" id="PTHR15680">
    <property type="entry name" value="RIBOSOMAL PROTEIN L19"/>
    <property type="match status" value="1"/>
</dbReference>
<dbReference type="InterPro" id="IPR008991">
    <property type="entry name" value="Translation_prot_SH3-like_sf"/>
</dbReference>
<feature type="region of interest" description="Disordered" evidence="5">
    <location>
        <begin position="196"/>
        <end position="251"/>
    </location>
</feature>
<dbReference type="EMBL" id="CAUYUJ010020234">
    <property type="protein sequence ID" value="CAK0896749.1"/>
    <property type="molecule type" value="Genomic_DNA"/>
</dbReference>
<reference evidence="6" key="1">
    <citation type="submission" date="2023-10" db="EMBL/GenBank/DDBJ databases">
        <authorList>
            <person name="Chen Y."/>
            <person name="Shah S."/>
            <person name="Dougan E. K."/>
            <person name="Thang M."/>
            <person name="Chan C."/>
        </authorList>
    </citation>
    <scope>NUCLEOTIDE SEQUENCE [LARGE SCALE GENOMIC DNA]</scope>
</reference>
<sequence>MTPKRCRDIMFHLHVQEMERMRQKRTFPMPKVQPGDLVEVRYELSRSQETTATFQGFCIEVRNKFLNSGFVLKNTYDGVGVEQLVPRYSPRVLNVRVVRALQPRSPKVDPRPSTRNYRHMWHYFQRSKYSQGKRMLWRFHTPQRPGIMSLEPKIRAELKNLRRWGRPPLPAPVLLCPLVPPVLPGLRSCPPCCTRPPSPGAEDRRGPSGVDRPPALTRRSVNWPSSARERTSRKSCSACPGPSVSAPGRFH</sequence>
<evidence type="ECO:0000313" key="7">
    <source>
        <dbReference type="Proteomes" id="UP001189429"/>
    </source>
</evidence>
<dbReference type="Pfam" id="PF01245">
    <property type="entry name" value="Ribosomal_L19"/>
    <property type="match status" value="1"/>
</dbReference>
<evidence type="ECO:0000256" key="3">
    <source>
        <dbReference type="ARBA" id="ARBA00023274"/>
    </source>
</evidence>
<dbReference type="Gene3D" id="2.30.30.790">
    <property type="match status" value="1"/>
</dbReference>
<accession>A0ABN9XF55</accession>
<evidence type="ECO:0000313" key="6">
    <source>
        <dbReference type="EMBL" id="CAK0896749.1"/>
    </source>
</evidence>
<comment type="similarity">
    <text evidence="1">Belongs to the bacterial ribosomal protein bL19 family.</text>
</comment>
<evidence type="ECO:0000256" key="4">
    <source>
        <dbReference type="ARBA" id="ARBA00035376"/>
    </source>
</evidence>
<gene>
    <name evidence="6" type="ORF">PCOR1329_LOCUS75124</name>
</gene>
<dbReference type="PANTHER" id="PTHR15680:SF9">
    <property type="entry name" value="LARGE RIBOSOMAL SUBUNIT PROTEIN BL19M"/>
    <property type="match status" value="1"/>
</dbReference>
<proteinExistence type="inferred from homology"/>
<protein>
    <recommendedName>
        <fullName evidence="4">50S ribosomal protein L19, chloroplastic</fullName>
    </recommendedName>
</protein>
<evidence type="ECO:0000256" key="1">
    <source>
        <dbReference type="ARBA" id="ARBA00005781"/>
    </source>
</evidence>
<evidence type="ECO:0000256" key="2">
    <source>
        <dbReference type="ARBA" id="ARBA00022980"/>
    </source>
</evidence>
<dbReference type="SUPFAM" id="SSF50104">
    <property type="entry name" value="Translation proteins SH3-like domain"/>
    <property type="match status" value="1"/>
</dbReference>
<comment type="caution">
    <text evidence="6">The sequence shown here is derived from an EMBL/GenBank/DDBJ whole genome shotgun (WGS) entry which is preliminary data.</text>
</comment>
<keyword evidence="2" id="KW-0689">Ribosomal protein</keyword>
<dbReference type="InterPro" id="IPR038657">
    <property type="entry name" value="Ribosomal_bL19_sf"/>
</dbReference>
<evidence type="ECO:0000256" key="5">
    <source>
        <dbReference type="SAM" id="MobiDB-lite"/>
    </source>
</evidence>
<keyword evidence="7" id="KW-1185">Reference proteome</keyword>
<keyword evidence="3" id="KW-0687">Ribonucleoprotein</keyword>
<dbReference type="Proteomes" id="UP001189429">
    <property type="component" value="Unassembled WGS sequence"/>
</dbReference>
<name>A0ABN9XF55_9DINO</name>
<organism evidence="6 7">
    <name type="scientific">Prorocentrum cordatum</name>
    <dbReference type="NCBI Taxonomy" id="2364126"/>
    <lineage>
        <taxon>Eukaryota</taxon>
        <taxon>Sar</taxon>
        <taxon>Alveolata</taxon>
        <taxon>Dinophyceae</taxon>
        <taxon>Prorocentrales</taxon>
        <taxon>Prorocentraceae</taxon>
        <taxon>Prorocentrum</taxon>
    </lineage>
</organism>